<feature type="transmembrane region" description="Helical" evidence="10">
    <location>
        <begin position="88"/>
        <end position="108"/>
    </location>
</feature>
<feature type="transmembrane region" description="Helical" evidence="10">
    <location>
        <begin position="214"/>
        <end position="231"/>
    </location>
</feature>
<dbReference type="PIRSF" id="PIRSF006060">
    <property type="entry name" value="AA_transporter"/>
    <property type="match status" value="1"/>
</dbReference>
<feature type="region of interest" description="Disordered" evidence="9">
    <location>
        <begin position="398"/>
        <end position="437"/>
    </location>
</feature>
<dbReference type="GO" id="GO:0005886">
    <property type="term" value="C:plasma membrane"/>
    <property type="evidence" value="ECO:0007669"/>
    <property type="project" value="UniProtKB-SubCell"/>
</dbReference>
<dbReference type="Pfam" id="PF13520">
    <property type="entry name" value="AA_permease_2"/>
    <property type="match status" value="1"/>
</dbReference>
<name>A0A5J6F6H4_9ACTN</name>
<dbReference type="OrthoDB" id="3185104at2"/>
<evidence type="ECO:0000256" key="5">
    <source>
        <dbReference type="ARBA" id="ARBA00022692"/>
    </source>
</evidence>
<evidence type="ECO:0000256" key="10">
    <source>
        <dbReference type="SAM" id="Phobius"/>
    </source>
</evidence>
<dbReference type="AlphaFoldDB" id="A0A5J6F6H4"/>
<comment type="similarity">
    <text evidence="2">Belongs to the amino acid-polyamine-organocation (APC) superfamily. Basic amino acid/polyamine antiporter (APA) (TC 2.A.3.2) family.</text>
</comment>
<feature type="transmembrane region" description="Helical" evidence="10">
    <location>
        <begin position="496"/>
        <end position="518"/>
    </location>
</feature>
<dbReference type="KEGG" id="snk:CP967_06285"/>
<feature type="transmembrane region" description="Helical" evidence="10">
    <location>
        <begin position="175"/>
        <end position="194"/>
    </location>
</feature>
<feature type="transmembrane region" description="Helical" evidence="10">
    <location>
        <begin position="115"/>
        <end position="132"/>
    </location>
</feature>
<keyword evidence="8 10" id="KW-0472">Membrane</keyword>
<reference evidence="11 12" key="1">
    <citation type="submission" date="2017-09" db="EMBL/GenBank/DDBJ databases">
        <authorList>
            <person name="Lee N."/>
            <person name="Cho B.-K."/>
        </authorList>
    </citation>
    <scope>NUCLEOTIDE SEQUENCE [LARGE SCALE GENOMIC DNA]</scope>
    <source>
        <strain evidence="11 12">ATCC 12769</strain>
    </source>
</reference>
<feature type="transmembrane region" description="Helical" evidence="10">
    <location>
        <begin position="367"/>
        <end position="388"/>
    </location>
</feature>
<keyword evidence="4" id="KW-1003">Cell membrane</keyword>
<feature type="transmembrane region" description="Helical" evidence="10">
    <location>
        <begin position="443"/>
        <end position="460"/>
    </location>
</feature>
<feature type="transmembrane region" description="Helical" evidence="10">
    <location>
        <begin position="20"/>
        <end position="39"/>
    </location>
</feature>
<dbReference type="InterPro" id="IPR002293">
    <property type="entry name" value="AA/rel_permease1"/>
</dbReference>
<keyword evidence="7 10" id="KW-1133">Transmembrane helix</keyword>
<evidence type="ECO:0000256" key="2">
    <source>
        <dbReference type="ARBA" id="ARBA00008220"/>
    </source>
</evidence>
<accession>A0A5J6F6H4</accession>
<evidence type="ECO:0000313" key="11">
    <source>
        <dbReference type="EMBL" id="QEU71626.1"/>
    </source>
</evidence>
<proteinExistence type="inferred from homology"/>
<evidence type="ECO:0000256" key="8">
    <source>
        <dbReference type="ARBA" id="ARBA00023136"/>
    </source>
</evidence>
<feature type="transmembrane region" description="Helical" evidence="10">
    <location>
        <begin position="343"/>
        <end position="361"/>
    </location>
</feature>
<feature type="compositionally biased region" description="Gly residues" evidence="9">
    <location>
        <begin position="421"/>
        <end position="437"/>
    </location>
</feature>
<feature type="transmembrane region" description="Helical" evidence="10">
    <location>
        <begin position="293"/>
        <end position="322"/>
    </location>
</feature>
<dbReference type="InterPro" id="IPR004754">
    <property type="entry name" value="Amino_acid_antiprt"/>
</dbReference>
<evidence type="ECO:0000313" key="12">
    <source>
        <dbReference type="Proteomes" id="UP000326178"/>
    </source>
</evidence>
<feature type="compositionally biased region" description="Gly residues" evidence="9">
    <location>
        <begin position="402"/>
        <end position="412"/>
    </location>
</feature>
<dbReference type="InterPro" id="IPR050367">
    <property type="entry name" value="APC_superfamily"/>
</dbReference>
<gene>
    <name evidence="11" type="ORF">CP967_06285</name>
</gene>
<dbReference type="GO" id="GO:0006865">
    <property type="term" value="P:amino acid transport"/>
    <property type="evidence" value="ECO:0007669"/>
    <property type="project" value="UniProtKB-KW"/>
</dbReference>
<evidence type="ECO:0000256" key="6">
    <source>
        <dbReference type="ARBA" id="ARBA00022970"/>
    </source>
</evidence>
<dbReference type="Proteomes" id="UP000326178">
    <property type="component" value="Chromosome"/>
</dbReference>
<evidence type="ECO:0000256" key="3">
    <source>
        <dbReference type="ARBA" id="ARBA00022448"/>
    </source>
</evidence>
<evidence type="ECO:0000256" key="4">
    <source>
        <dbReference type="ARBA" id="ARBA00022475"/>
    </source>
</evidence>
<organism evidence="11 12">
    <name type="scientific">Streptomyces nitrosporeus</name>
    <dbReference type="NCBI Taxonomy" id="28894"/>
    <lineage>
        <taxon>Bacteria</taxon>
        <taxon>Bacillati</taxon>
        <taxon>Actinomycetota</taxon>
        <taxon>Actinomycetes</taxon>
        <taxon>Kitasatosporales</taxon>
        <taxon>Streptomycetaceae</taxon>
        <taxon>Streptomyces</taxon>
    </lineage>
</organism>
<comment type="subcellular location">
    <subcellularLocation>
        <location evidence="1">Cell membrane</location>
        <topology evidence="1">Multi-pass membrane protein</topology>
    </subcellularLocation>
</comment>
<evidence type="ECO:0000256" key="1">
    <source>
        <dbReference type="ARBA" id="ARBA00004651"/>
    </source>
</evidence>
<dbReference type="NCBIfam" id="TIGR00905">
    <property type="entry name" value="2A0302"/>
    <property type="match status" value="1"/>
</dbReference>
<protein>
    <submittedName>
        <fullName evidence="11">Amino acid permease</fullName>
    </submittedName>
</protein>
<feature type="transmembrane region" description="Helical" evidence="10">
    <location>
        <begin position="466"/>
        <end position="484"/>
    </location>
</feature>
<keyword evidence="12" id="KW-1185">Reference proteome</keyword>
<evidence type="ECO:0000256" key="9">
    <source>
        <dbReference type="SAM" id="MobiDB-lite"/>
    </source>
</evidence>
<evidence type="ECO:0000256" key="7">
    <source>
        <dbReference type="ARBA" id="ARBA00022989"/>
    </source>
</evidence>
<dbReference type="EMBL" id="CP023702">
    <property type="protein sequence ID" value="QEU71626.1"/>
    <property type="molecule type" value="Genomic_DNA"/>
</dbReference>
<dbReference type="RefSeq" id="WP_150486993.1">
    <property type="nucleotide sequence ID" value="NZ_BMUV01000037.1"/>
</dbReference>
<dbReference type="Gene3D" id="1.20.1740.10">
    <property type="entry name" value="Amino acid/polyamine transporter I"/>
    <property type="match status" value="1"/>
</dbReference>
<keyword evidence="5 10" id="KW-0812">Transmembrane</keyword>
<dbReference type="PANTHER" id="PTHR42770:SF4">
    <property type="entry name" value="ARGININE_ORNITHINE ANTIPORTER-RELATED"/>
    <property type="match status" value="1"/>
</dbReference>
<feature type="transmembrane region" description="Helical" evidence="10">
    <location>
        <begin position="243"/>
        <end position="266"/>
    </location>
</feature>
<dbReference type="GO" id="GO:0022857">
    <property type="term" value="F:transmembrane transporter activity"/>
    <property type="evidence" value="ECO:0007669"/>
    <property type="project" value="InterPro"/>
</dbReference>
<dbReference type="PANTHER" id="PTHR42770">
    <property type="entry name" value="AMINO ACID TRANSPORTER-RELATED"/>
    <property type="match status" value="1"/>
</dbReference>
<sequence length="520" mass="54297">MSHDDTGTETSRGGPPAAKLTLLTLTAMVVGSMVGAGVFSLPRRFADETGVAGALIAWAIAGTGMLMLAFVFQSLAVRRPDLDAGVYAYAKAGFGEYLGFFAAFGYWASACVGNVTYWVLIMSTIGSVWPALGDGDTVLAAVLSSFGLWGFFLLIRRGVKEAAAINRIVTVAKIVPILVFVVLALFFFDAGVFADNFGGADYAGSLFDQVRGTMLATVFVFLGVEGASVYSRHAKRREDVGRATVLGFLSVFAVFASVTIVSYGILPMGEIAELRQPSMAGVLESAVGTWGKVFVSAGLVVSVLGAYLAWTLMAAEVLFVAAKDDDMPRFLRRATAADVPVPALLMTTALSQVVLVVTLFSDDAFNFALDLTSALTLIPFLLAAAFAVKIMRRTGDRTVPDGGRGADGGRGTGARPERGGGPEGGARPGDGGVAARGGRGRDLTVAVVATLYTAFLLYAAGLKFVLVSFIVYAPATILFVMARREQHRKLFSPGEAVLCAVSVAGAVVGVAALAAGWIEL</sequence>
<feature type="transmembrane region" description="Helical" evidence="10">
    <location>
        <begin position="51"/>
        <end position="76"/>
    </location>
</feature>
<feature type="transmembrane region" description="Helical" evidence="10">
    <location>
        <begin position="138"/>
        <end position="155"/>
    </location>
</feature>
<keyword evidence="3" id="KW-0813">Transport</keyword>
<keyword evidence="6" id="KW-0029">Amino-acid transport</keyword>